<sequence length="646" mass="72336">MEYEDVRFLDPATGAVKPTKFPFIYPDTLACSIWHLGEEYFRYFFLGNQDAGAFWQHVAGTSWAKPALEALPAGIDRGKLIPVSFYGDDVHTYKATECGVISILAWTTDYLTAMHPSFHRYFLIAGFSEYLQCVHTWPDIMERLVERFTRLVSDANWPWCAKGYKFHMSSCTGDLKWIKERFQVFDYNANDFCAYCSARKIDPDCPSNTLSDFRETAAHRRHRFGHDDFLATTPAAESILPDTRSFPYLASDMSGFSTTLSMGSSMLVYLCERGFFGPMTGDYEKALAAGLSAAYKSFMAWNKQHGQSVLHPRFTPARLCRKGRTQFPCLNAKGAASKRISFWLAAVGTEFASRPGATLLDKTCATCMVSYVEFLRTLDAADLLLDARTAKKAYDLGTLHLNTYSSLRQLSSRTFGYKAVNRSCWALLPKHHYFLHMCTDTIMRDGLNPRFQTLFAGESFIGEVGRIARAPLSIDDPIAYHFAEGALVMLWLGTLWNVAKRDHALISTMFYHETFTRPQRLQCFIALLTGLLAVNAAVHSHPGTIQEAKEFIITGLLSGLLVFPVFCGLVMMFNLRPAQVKKRLIKRAYSTKEIDKLNEQRQRLANQSSAAKGLQVYMRLGVGWAGGGAVGSVGGGGRGRALMLRG</sequence>
<comment type="caution">
    <text evidence="3">The sequence shown here is derived from an EMBL/GenBank/DDBJ whole genome shotgun (WGS) entry which is preliminary data.</text>
</comment>
<gene>
    <name evidence="3" type="ORF">SNAT2548_LOCUS21975</name>
</gene>
<protein>
    <submittedName>
        <fullName evidence="3">Uncharacterized protein</fullName>
    </submittedName>
</protein>
<dbReference type="Proteomes" id="UP000604046">
    <property type="component" value="Unassembled WGS sequence"/>
</dbReference>
<proteinExistence type="predicted"/>
<feature type="transmembrane region" description="Helical" evidence="2">
    <location>
        <begin position="478"/>
        <end position="499"/>
    </location>
</feature>
<evidence type="ECO:0000313" key="3">
    <source>
        <dbReference type="EMBL" id="CAE7403834.1"/>
    </source>
</evidence>
<keyword evidence="2" id="KW-1133">Transmembrane helix</keyword>
<dbReference type="AlphaFoldDB" id="A0A812QU81"/>
<keyword evidence="2" id="KW-0472">Membrane</keyword>
<reference evidence="3" key="1">
    <citation type="submission" date="2021-02" db="EMBL/GenBank/DDBJ databases">
        <authorList>
            <person name="Dougan E. K."/>
            <person name="Rhodes N."/>
            <person name="Thang M."/>
            <person name="Chan C."/>
        </authorList>
    </citation>
    <scope>NUCLEOTIDE SEQUENCE</scope>
</reference>
<feature type="transmembrane region" description="Helical" evidence="2">
    <location>
        <begin position="520"/>
        <end position="539"/>
    </location>
</feature>
<accession>A0A812QU81</accession>
<name>A0A812QU81_9DINO</name>
<keyword evidence="4" id="KW-1185">Reference proteome</keyword>
<keyword evidence="1" id="KW-0175">Coiled coil</keyword>
<evidence type="ECO:0000256" key="2">
    <source>
        <dbReference type="SAM" id="Phobius"/>
    </source>
</evidence>
<feature type="coiled-coil region" evidence="1">
    <location>
        <begin position="587"/>
        <end position="614"/>
    </location>
</feature>
<keyword evidence="2" id="KW-0812">Transmembrane</keyword>
<dbReference type="OrthoDB" id="434145at2759"/>
<feature type="transmembrane region" description="Helical" evidence="2">
    <location>
        <begin position="551"/>
        <end position="573"/>
    </location>
</feature>
<evidence type="ECO:0000256" key="1">
    <source>
        <dbReference type="SAM" id="Coils"/>
    </source>
</evidence>
<dbReference type="EMBL" id="CAJNDS010002270">
    <property type="protein sequence ID" value="CAE7403834.1"/>
    <property type="molecule type" value="Genomic_DNA"/>
</dbReference>
<organism evidence="3 4">
    <name type="scientific">Symbiodinium natans</name>
    <dbReference type="NCBI Taxonomy" id="878477"/>
    <lineage>
        <taxon>Eukaryota</taxon>
        <taxon>Sar</taxon>
        <taxon>Alveolata</taxon>
        <taxon>Dinophyceae</taxon>
        <taxon>Suessiales</taxon>
        <taxon>Symbiodiniaceae</taxon>
        <taxon>Symbiodinium</taxon>
    </lineage>
</organism>
<evidence type="ECO:0000313" key="4">
    <source>
        <dbReference type="Proteomes" id="UP000604046"/>
    </source>
</evidence>